<name>A0ABN7WXG2_GIGMA</name>
<accession>A0ABN7WXG2</accession>
<evidence type="ECO:0000313" key="3">
    <source>
        <dbReference type="Proteomes" id="UP000789901"/>
    </source>
</evidence>
<comment type="caution">
    <text evidence="2">The sequence shown here is derived from an EMBL/GenBank/DDBJ whole genome shotgun (WGS) entry which is preliminary data.</text>
</comment>
<feature type="compositionally biased region" description="Polar residues" evidence="1">
    <location>
        <begin position="7"/>
        <end position="19"/>
    </location>
</feature>
<proteinExistence type="predicted"/>
<reference evidence="2 3" key="1">
    <citation type="submission" date="2021-06" db="EMBL/GenBank/DDBJ databases">
        <authorList>
            <person name="Kallberg Y."/>
            <person name="Tangrot J."/>
            <person name="Rosling A."/>
        </authorList>
    </citation>
    <scope>NUCLEOTIDE SEQUENCE [LARGE SCALE GENOMIC DNA]</scope>
    <source>
        <strain evidence="2 3">120-4 pot B 10/14</strain>
    </source>
</reference>
<gene>
    <name evidence="2" type="ORF">GMARGA_LOCUS35450</name>
</gene>
<evidence type="ECO:0000313" key="2">
    <source>
        <dbReference type="EMBL" id="CAG8841480.1"/>
    </source>
</evidence>
<dbReference type="EMBL" id="CAJVQB010065974">
    <property type="protein sequence ID" value="CAG8841480.1"/>
    <property type="molecule type" value="Genomic_DNA"/>
</dbReference>
<evidence type="ECO:0000256" key="1">
    <source>
        <dbReference type="SAM" id="MobiDB-lite"/>
    </source>
</evidence>
<organism evidence="2 3">
    <name type="scientific">Gigaspora margarita</name>
    <dbReference type="NCBI Taxonomy" id="4874"/>
    <lineage>
        <taxon>Eukaryota</taxon>
        <taxon>Fungi</taxon>
        <taxon>Fungi incertae sedis</taxon>
        <taxon>Mucoromycota</taxon>
        <taxon>Glomeromycotina</taxon>
        <taxon>Glomeromycetes</taxon>
        <taxon>Diversisporales</taxon>
        <taxon>Gigasporaceae</taxon>
        <taxon>Gigaspora</taxon>
    </lineage>
</organism>
<feature type="non-terminal residue" evidence="2">
    <location>
        <position position="1"/>
    </location>
</feature>
<dbReference type="Proteomes" id="UP000789901">
    <property type="component" value="Unassembled WGS sequence"/>
</dbReference>
<keyword evidence="3" id="KW-1185">Reference proteome</keyword>
<feature type="region of interest" description="Disordered" evidence="1">
    <location>
        <begin position="1"/>
        <end position="20"/>
    </location>
</feature>
<sequence length="49" mass="5521">RQHQKQRQGMTTPKATTPKMNLAISPAMTIPTMMKPHFTLKTMTPRAAI</sequence>
<protein>
    <submittedName>
        <fullName evidence="2">46035_t:CDS:1</fullName>
    </submittedName>
</protein>